<evidence type="ECO:0000313" key="2">
    <source>
        <dbReference type="EMBL" id="ODR98076.1"/>
    </source>
</evidence>
<protein>
    <recommendedName>
        <fullName evidence="4">Methyltransferase domain-containing protein</fullName>
    </recommendedName>
</protein>
<dbReference type="EMBL" id="LPWG01000014">
    <property type="protein sequence ID" value="ODR98076.1"/>
    <property type="molecule type" value="Genomic_DNA"/>
</dbReference>
<organism evidence="2 3">
    <name type="scientific">Methyloceanibacter methanicus</name>
    <dbReference type="NCBI Taxonomy" id="1774968"/>
    <lineage>
        <taxon>Bacteria</taxon>
        <taxon>Pseudomonadati</taxon>
        <taxon>Pseudomonadota</taxon>
        <taxon>Alphaproteobacteria</taxon>
        <taxon>Hyphomicrobiales</taxon>
        <taxon>Hyphomicrobiaceae</taxon>
        <taxon>Methyloceanibacter</taxon>
    </lineage>
</organism>
<dbReference type="RefSeq" id="WP_069438399.1">
    <property type="nucleotide sequence ID" value="NZ_LPWG01000014.1"/>
</dbReference>
<name>A0A1E3VYU2_9HYPH</name>
<gene>
    <name evidence="2" type="ORF">AUC68_11305</name>
</gene>
<dbReference type="OrthoDB" id="213472at2"/>
<sequence length="120" mass="13076">MTALKFEDQEIPDLDEYATLAEQFIPGRRAIFAIVAASFLELLPKGPARILVVGAGGGEDILRLGSDSADWSFVGADTYQPMVELARRRLAGSTVAPARASRPRRSTTWTNRTSMPPRVS</sequence>
<evidence type="ECO:0008006" key="4">
    <source>
        <dbReference type="Google" id="ProtNLM"/>
    </source>
</evidence>
<dbReference type="InterPro" id="IPR029063">
    <property type="entry name" value="SAM-dependent_MTases_sf"/>
</dbReference>
<accession>A0A1E3VYU2</accession>
<dbReference type="Gene3D" id="3.40.50.150">
    <property type="entry name" value="Vaccinia Virus protein VP39"/>
    <property type="match status" value="1"/>
</dbReference>
<dbReference type="Proteomes" id="UP000094501">
    <property type="component" value="Unassembled WGS sequence"/>
</dbReference>
<dbReference type="SUPFAM" id="SSF53335">
    <property type="entry name" value="S-adenosyl-L-methionine-dependent methyltransferases"/>
    <property type="match status" value="1"/>
</dbReference>
<evidence type="ECO:0000313" key="3">
    <source>
        <dbReference type="Proteomes" id="UP000094501"/>
    </source>
</evidence>
<dbReference type="STRING" id="1774968.AUC68_11305"/>
<reference evidence="2 3" key="1">
    <citation type="journal article" date="2016" name="Environ. Microbiol.">
        <title>New Methyloceanibacter diversity from North Sea sediments includes methanotroph containing solely the soluble methane monooxygenase.</title>
        <authorList>
            <person name="Vekeman B."/>
            <person name="Kerckhof F.M."/>
            <person name="Cremers G."/>
            <person name="de Vos P."/>
            <person name="Vandamme P."/>
            <person name="Boon N."/>
            <person name="Op den Camp H.J."/>
            <person name="Heylen K."/>
        </authorList>
    </citation>
    <scope>NUCLEOTIDE SEQUENCE [LARGE SCALE GENOMIC DNA]</scope>
    <source>
        <strain evidence="2 3">R-67174</strain>
    </source>
</reference>
<keyword evidence="3" id="KW-1185">Reference proteome</keyword>
<feature type="region of interest" description="Disordered" evidence="1">
    <location>
        <begin position="92"/>
        <end position="120"/>
    </location>
</feature>
<proteinExistence type="predicted"/>
<comment type="caution">
    <text evidence="2">The sequence shown here is derived from an EMBL/GenBank/DDBJ whole genome shotgun (WGS) entry which is preliminary data.</text>
</comment>
<evidence type="ECO:0000256" key="1">
    <source>
        <dbReference type="SAM" id="MobiDB-lite"/>
    </source>
</evidence>
<dbReference type="AlphaFoldDB" id="A0A1E3VYU2"/>